<evidence type="ECO:0000256" key="5">
    <source>
        <dbReference type="SAM" id="Coils"/>
    </source>
</evidence>
<dbReference type="Pfam" id="PF25963">
    <property type="entry name" value="Beta-barrel_AAEA"/>
    <property type="match status" value="1"/>
</dbReference>
<dbReference type="GO" id="GO:0016020">
    <property type="term" value="C:membrane"/>
    <property type="evidence" value="ECO:0007669"/>
    <property type="project" value="UniProtKB-SubCell"/>
</dbReference>
<dbReference type="InterPro" id="IPR050739">
    <property type="entry name" value="MFP"/>
</dbReference>
<sequence>MPTQIEDDKGQASISLGDFEQNGEESKEQNATKEQKAPFDPAKHRRNIILGVVVVAILLIGSIVWWLYSGTYESTDDAQVDGHLNPIAARVDGTIRAVYIEDNQTVHAGQPLLDLDTKDAEVSVAQAQADYDQALEQRSAETPNLPIQQVSNETDVVNADSEVVNAEAALAGAQHDYDSDVAKLHQAEATNEKAQSDLRRYKQLVEKRELAQSDYDQYLASAKSDAANVDASAAAAASQGKLIDQRRAQLKEQEAKRTQTLRNAPRQVAIKNADNRMREASLESYGAKLEQAKLNLTYCHVVAPVDGIVLQRSAEVGGRITGGQQLLMIAQIDHPWIVANFKETQLHKMHPGQRVDIKVDALSKSFIGEVEAMAATTGDRASTLPAENATGNYVKVIQRLPVRIRFKDGQDGLDELRAGMSVEPKVHIE</sequence>
<evidence type="ECO:0000313" key="10">
    <source>
        <dbReference type="EMBL" id="XCB25466.1"/>
    </source>
</evidence>
<keyword evidence="4 7" id="KW-0472">Membrane</keyword>
<dbReference type="Gene3D" id="2.40.30.170">
    <property type="match status" value="1"/>
</dbReference>
<comment type="subcellular location">
    <subcellularLocation>
        <location evidence="1">Membrane</location>
        <topology evidence="1">Single-pass membrane protein</topology>
    </subcellularLocation>
</comment>
<evidence type="ECO:0000259" key="8">
    <source>
        <dbReference type="Pfam" id="PF25917"/>
    </source>
</evidence>
<evidence type="ECO:0000256" key="1">
    <source>
        <dbReference type="ARBA" id="ARBA00004167"/>
    </source>
</evidence>
<evidence type="ECO:0000256" key="4">
    <source>
        <dbReference type="ARBA" id="ARBA00023136"/>
    </source>
</evidence>
<accession>A0AAU7Z937</accession>
<evidence type="ECO:0000259" key="9">
    <source>
        <dbReference type="Pfam" id="PF25963"/>
    </source>
</evidence>
<feature type="domain" description="Multidrug resistance protein MdtA-like barrel-sandwich hybrid" evidence="8">
    <location>
        <begin position="87"/>
        <end position="329"/>
    </location>
</feature>
<dbReference type="AlphaFoldDB" id="A0AAU7Z937"/>
<dbReference type="PANTHER" id="PTHR30386:SF26">
    <property type="entry name" value="TRANSPORT PROTEIN COMB"/>
    <property type="match status" value="1"/>
</dbReference>
<organism evidence="10">
    <name type="scientific">Tunturiibacter empetritectus</name>
    <dbReference type="NCBI Taxonomy" id="3069691"/>
    <lineage>
        <taxon>Bacteria</taxon>
        <taxon>Pseudomonadati</taxon>
        <taxon>Acidobacteriota</taxon>
        <taxon>Terriglobia</taxon>
        <taxon>Terriglobales</taxon>
        <taxon>Acidobacteriaceae</taxon>
        <taxon>Tunturiibacter</taxon>
    </lineage>
</organism>
<keyword evidence="3 7" id="KW-1133">Transmembrane helix</keyword>
<name>A0AAU7Z937_9BACT</name>
<reference evidence="10" key="2">
    <citation type="journal article" date="2024" name="Environ. Microbiol.">
        <title>Genome analysis and description of Tunturibacter gen. nov. expands the diversity of Terriglobia in tundra soils.</title>
        <authorList>
            <person name="Messyasz A."/>
            <person name="Mannisto M.K."/>
            <person name="Kerkhof L.J."/>
            <person name="Haggblom M.M."/>
        </authorList>
    </citation>
    <scope>NUCLEOTIDE SEQUENCE</scope>
    <source>
        <strain evidence="10">M8UP23</strain>
    </source>
</reference>
<gene>
    <name evidence="10" type="ORF">RBB75_13520</name>
</gene>
<dbReference type="SUPFAM" id="SSF111369">
    <property type="entry name" value="HlyD-like secretion proteins"/>
    <property type="match status" value="2"/>
</dbReference>
<feature type="region of interest" description="Disordered" evidence="6">
    <location>
        <begin position="1"/>
        <end position="39"/>
    </location>
</feature>
<evidence type="ECO:0000256" key="7">
    <source>
        <dbReference type="SAM" id="Phobius"/>
    </source>
</evidence>
<evidence type="ECO:0000256" key="6">
    <source>
        <dbReference type="SAM" id="MobiDB-lite"/>
    </source>
</evidence>
<dbReference type="PRINTS" id="PR01490">
    <property type="entry name" value="RTXTOXIND"/>
</dbReference>
<dbReference type="EMBL" id="CP132932">
    <property type="protein sequence ID" value="XCB25466.1"/>
    <property type="molecule type" value="Genomic_DNA"/>
</dbReference>
<keyword evidence="2 7" id="KW-0812">Transmembrane</keyword>
<feature type="compositionally biased region" description="Basic and acidic residues" evidence="6">
    <location>
        <begin position="24"/>
        <end position="37"/>
    </location>
</feature>
<dbReference type="KEGG" id="temp:RBB75_13520"/>
<protein>
    <submittedName>
        <fullName evidence="10">HlyD family secretion protein</fullName>
    </submittedName>
</protein>
<dbReference type="PANTHER" id="PTHR30386">
    <property type="entry name" value="MEMBRANE FUSION SUBUNIT OF EMRAB-TOLC MULTIDRUG EFFLUX PUMP"/>
    <property type="match status" value="1"/>
</dbReference>
<dbReference type="GO" id="GO:0055085">
    <property type="term" value="P:transmembrane transport"/>
    <property type="evidence" value="ECO:0007669"/>
    <property type="project" value="InterPro"/>
</dbReference>
<reference evidence="10" key="1">
    <citation type="submission" date="2023-08" db="EMBL/GenBank/DDBJ databases">
        <authorList>
            <person name="Messyasz A."/>
            <person name="Mannisto M.K."/>
            <person name="Kerkhof L.J."/>
            <person name="Haggblom M."/>
        </authorList>
    </citation>
    <scope>NUCLEOTIDE SEQUENCE</scope>
    <source>
        <strain evidence="10">M8UP23</strain>
    </source>
</reference>
<evidence type="ECO:0000256" key="2">
    <source>
        <dbReference type="ARBA" id="ARBA00022692"/>
    </source>
</evidence>
<dbReference type="RefSeq" id="WP_353068392.1">
    <property type="nucleotide sequence ID" value="NZ_CP132932.1"/>
</dbReference>
<keyword evidence="5" id="KW-0175">Coiled coil</keyword>
<feature type="coiled-coil region" evidence="5">
    <location>
        <begin position="184"/>
        <end position="211"/>
    </location>
</feature>
<feature type="compositionally biased region" description="Basic and acidic residues" evidence="6">
    <location>
        <begin position="1"/>
        <end position="10"/>
    </location>
</feature>
<dbReference type="InterPro" id="IPR058625">
    <property type="entry name" value="MdtA-like_BSH"/>
</dbReference>
<proteinExistence type="predicted"/>
<dbReference type="Gene3D" id="2.40.50.100">
    <property type="match status" value="1"/>
</dbReference>
<dbReference type="Pfam" id="PF25917">
    <property type="entry name" value="BSH_RND"/>
    <property type="match status" value="1"/>
</dbReference>
<dbReference type="Gene3D" id="1.10.287.470">
    <property type="entry name" value="Helix hairpin bin"/>
    <property type="match status" value="1"/>
</dbReference>
<evidence type="ECO:0000256" key="3">
    <source>
        <dbReference type="ARBA" id="ARBA00022989"/>
    </source>
</evidence>
<dbReference type="InterPro" id="IPR058634">
    <property type="entry name" value="AaeA-lik-b-barrel"/>
</dbReference>
<feature type="transmembrane region" description="Helical" evidence="7">
    <location>
        <begin position="48"/>
        <end position="68"/>
    </location>
</feature>
<feature type="domain" description="p-hydroxybenzoic acid efflux pump subunit AaeA-like beta-barrel" evidence="9">
    <location>
        <begin position="337"/>
        <end position="422"/>
    </location>
</feature>